<dbReference type="Gene3D" id="3.30.420.40">
    <property type="match status" value="2"/>
</dbReference>
<dbReference type="PANTHER" id="PTHR18964">
    <property type="entry name" value="ROK (REPRESSOR, ORF, KINASE) FAMILY"/>
    <property type="match status" value="1"/>
</dbReference>
<protein>
    <submittedName>
        <fullName evidence="1">Serine/threonine protein kinase</fullName>
    </submittedName>
</protein>
<sequence length="417" mass="45031">MFHGIGPLLAPDAKSTAAEPIALLRPRGSNQVGMRQFNERVVLQAIRLNASLPKAELARLTGLTAQTIGLITARLEDDGLILKQSAVRGRIGQPSVPLALNPDGAFSIGIKIGRRGAEWLLVDFTGQVRQRQRMDYLFPSTDALLPAIAHHLEELHDSLGPLKNRLVGIGLAVPFQIGGWHRLLGLSPAQSEAWQQIDLRAQVQAMTELPVTFAKDTSAACVAELVAGRGRDLKNFLYLFVDTFVGGGLVINSQLHGGVHGNSGAIASLPIGLAQSQQMPEQLVSYASLWQLEQRFSARGLDPLAAYDDRALQADHAPDTRAWVERAANALAHTVVSGTAFLDIDAVVIDGSFNRVLLAQLITATQHALKRYNWEGLWRANLIAGEVGPDARALGGALMPLHAHFAPDRDLFLKTCV</sequence>
<comment type="caution">
    <text evidence="1">The sequence shown here is derived from an EMBL/GenBank/DDBJ whole genome shotgun (WGS) entry which is preliminary data.</text>
</comment>
<dbReference type="Proteomes" id="UP000185911">
    <property type="component" value="Unassembled WGS sequence"/>
</dbReference>
<dbReference type="GO" id="GO:0004674">
    <property type="term" value="F:protein serine/threonine kinase activity"/>
    <property type="evidence" value="ECO:0007669"/>
    <property type="project" value="UniProtKB-KW"/>
</dbReference>
<keyword evidence="1" id="KW-0418">Kinase</keyword>
<dbReference type="SUPFAM" id="SSF53067">
    <property type="entry name" value="Actin-like ATPase domain"/>
    <property type="match status" value="1"/>
</dbReference>
<dbReference type="GO" id="GO:0009384">
    <property type="term" value="F:N-acylmannosamine kinase activity"/>
    <property type="evidence" value="ECO:0007669"/>
    <property type="project" value="TreeGrafter"/>
</dbReference>
<dbReference type="GO" id="GO:0019262">
    <property type="term" value="P:N-acetylneuraminate catabolic process"/>
    <property type="evidence" value="ECO:0007669"/>
    <property type="project" value="TreeGrafter"/>
</dbReference>
<dbReference type="Pfam" id="PF00480">
    <property type="entry name" value="ROK"/>
    <property type="match status" value="1"/>
</dbReference>
<dbReference type="InterPro" id="IPR000600">
    <property type="entry name" value="ROK"/>
</dbReference>
<dbReference type="STRING" id="81479.RA876_06510"/>
<dbReference type="EMBL" id="MSYM01000013">
    <property type="protein sequence ID" value="OLP06243.1"/>
    <property type="molecule type" value="Genomic_DNA"/>
</dbReference>
<keyword evidence="1" id="KW-0723">Serine/threonine-protein kinase</keyword>
<dbReference type="Gene3D" id="1.10.10.10">
    <property type="entry name" value="Winged helix-like DNA-binding domain superfamily/Winged helix DNA-binding domain"/>
    <property type="match status" value="1"/>
</dbReference>
<evidence type="ECO:0000313" key="1">
    <source>
        <dbReference type="EMBL" id="OLP06243.1"/>
    </source>
</evidence>
<dbReference type="InterPro" id="IPR043129">
    <property type="entry name" value="ATPase_NBD"/>
</dbReference>
<dbReference type="AlphaFoldDB" id="A0A1Q8YE04"/>
<dbReference type="SUPFAM" id="SSF46785">
    <property type="entry name" value="Winged helix' DNA-binding domain"/>
    <property type="match status" value="1"/>
</dbReference>
<organism evidence="1 2">
    <name type="scientific">Rhodoferax antarcticus ANT.BR</name>
    <dbReference type="NCBI Taxonomy" id="1111071"/>
    <lineage>
        <taxon>Bacteria</taxon>
        <taxon>Pseudomonadati</taxon>
        <taxon>Pseudomonadota</taxon>
        <taxon>Betaproteobacteria</taxon>
        <taxon>Burkholderiales</taxon>
        <taxon>Comamonadaceae</taxon>
        <taxon>Rhodoferax</taxon>
    </lineage>
</organism>
<dbReference type="InterPro" id="IPR036390">
    <property type="entry name" value="WH_DNA-bd_sf"/>
</dbReference>
<dbReference type="RefSeq" id="WP_075586723.1">
    <property type="nucleotide sequence ID" value="NZ_MSYM01000013.1"/>
</dbReference>
<reference evidence="1 2" key="1">
    <citation type="submission" date="2017-01" db="EMBL/GenBank/DDBJ databases">
        <title>Genome sequence of Rhodoferax antarcticus ANT.BR, a psychrophilic purple nonsulfur bacterium from an Antarctic microbial mat.</title>
        <authorList>
            <person name="Baker J."/>
            <person name="Riester C."/>
            <person name="Skinner B."/>
            <person name="Newell A."/>
            <person name="Swingley W."/>
            <person name="Madigan M."/>
            <person name="Jung D."/>
            <person name="Asao M."/>
            <person name="Chen M."/>
            <person name="Loughlin P."/>
            <person name="Pan H."/>
            <person name="Lin S."/>
            <person name="Li N."/>
            <person name="Shaw J."/>
            <person name="Prado M."/>
            <person name="Sherman C."/>
            <person name="Li X."/>
            <person name="Tang J."/>
            <person name="Blankenship R."/>
            <person name="Zhao T."/>
            <person name="Touchman J."/>
            <person name="Sattley M."/>
        </authorList>
    </citation>
    <scope>NUCLEOTIDE SEQUENCE [LARGE SCALE GENOMIC DNA]</scope>
    <source>
        <strain evidence="1 2">ANT.BR</strain>
    </source>
</reference>
<dbReference type="PANTHER" id="PTHR18964:SF169">
    <property type="entry name" value="N-ACETYLMANNOSAMINE KINASE"/>
    <property type="match status" value="1"/>
</dbReference>
<dbReference type="Pfam" id="PF13412">
    <property type="entry name" value="HTH_24"/>
    <property type="match status" value="1"/>
</dbReference>
<name>A0A1Q8YE04_9BURK</name>
<dbReference type="InterPro" id="IPR036388">
    <property type="entry name" value="WH-like_DNA-bd_sf"/>
</dbReference>
<keyword evidence="1" id="KW-0808">Transferase</keyword>
<accession>A0A1Q8YE04</accession>
<dbReference type="CDD" id="cd23763">
    <property type="entry name" value="ASKHA_ATPase_ROK"/>
    <property type="match status" value="1"/>
</dbReference>
<evidence type="ECO:0000313" key="2">
    <source>
        <dbReference type="Proteomes" id="UP000185911"/>
    </source>
</evidence>
<proteinExistence type="predicted"/>
<keyword evidence="2" id="KW-1185">Reference proteome</keyword>
<gene>
    <name evidence="1" type="ORF">BLL52_2474</name>
</gene>